<name>A0ABN9T9K2_9DINO</name>
<sequence length="1872" mass="198002">MPVLLLLLKGLMPLMEELKDLFDFGKSNGFSQLQGAIRELAKTAVFLMAMTNDGRMISWSKGMRPFGCPAARAAAAPARSTPEFGGELSPPPAEWPAAGAAAPQAAEPGGAEEPAQLTGSAVGWTLARRPRPSLGPERWAPRAPLAYLWLPPVQLRERCRPRGERGRPVGGGHAGAGAGAAALGVGLRLVLALAGEVLPLPPPRRSAAPPAAPAAAARRRAGGAGLNPAAVAAAQAGGGNPQELAAGLAQMARGLGVGFDQQRIAAALHAMQAGAAPAAGAPAQLGLGAQLAGALAAPGPQAAGGAAAGVVAADGPLLGKGLQPHVLAQAALTTGSIIEVPTHDDALAVLKLGAIWAADALGTFATAVFGGASTPVSTLQFEQAWSADGGAPLVHLCSCPREGCQAVAGAHSVYHVDVLRVRSPLQLSEAWARPAALLRAAPAGDAGADPLGEVRSKASLEAKVAQLKQALKRRREGRADLFSAAAKRARGAAEPSITGDGGDAESLFHDAPSGSVTNRVQQAARQRPGALLESGLSEMARFLGEREGASTGGSSARVVAYLNSIFFRTIAHAIDGLLEGKLPEVGDLLIQRLKALELSVRDKDWAVVSQLELMDDQPGIVSLSERQAAAQHAPMQARLAEVRSKGRLAASPDGGRSVLEAESPWPPQGKGGGAPDGRARFAPEAEAAAVDRRSAADGVSGNPVRKVLLRPDGDQRPGNPDVPPWIERLRAPRPKERGGGSKGSKGKGAEGKRSKGAKGKGKALGATAGGDQAALACRHRPQKSPAAADPAVGAEVLPSALGRPAGGGSAFGSRPPCLQVAAKEIEEATPHDVPQVLLKLARPLPTRLGEAARRLTQDGGRPTSRAEGRQRDLAPLPFVALPDAELRGLGATTSQQAKVAKQWTHVLIIGLNHPRANCSADPERCAQHGPPSPAQLRSLRMLARAALLFVTRSPEPVGPTDWARELAKKRVAYDGEEVGTAETPTVEQVLPALPPVGIAASVEAVPLCDPVVRRALLDADSMVLPEGVRPVVPPQAKIWAPNDVWEELVEVLWARGLVGPIDLKDALHVGGKPVLCGASGARKGTERTVKLRDGSRGHVLRLIMNLVPSNVMQRVVGGDMDQLPLSSQWSTITLLSHEIMLLTSSDRQCFFYVFRLPPCWRKPMAFRTPVPGRLVGKPDKVSVRVASTTVAMGWISATGVSQHMHRNVLKELIDRVDAEALRGSVSPLLELARAAYEAHGAPGVAAKDVLRQSETQALGDRIDGDLGRKEPPKGYTSQLISLTLWVLAQRGTCRKHWQIVLGRWVRAFAHRRGGMAAFEHVWRWISGSSRGRVLPLPVVDELLLAMSLAPLYFTDFRLSISPEVTCSDASPFGAGGRCASAALGLDCYWYISSEIDQVATRVARNAFPDLKELWDVRLVTREVFVTIRNGCRWGRKLLLMGGFPCQSLSRLNVDRKGPSDPRSGSVGEIVRILDIVEVEFSEWEVEFLFENVDSADQADIGTVTKLLGRKPYRVCASQVLMGSPRGHARVAVPSGVLKDDLQHAESVRCSLLWNAFHVEVVAWLLGHLAVKWQFLASVPSVDLLRESARPVAVSAFCSSRGFAPEQALVLDVMRSTSTKGSDVRISTGELVSSSGWPRLPIPANLRRWSVALQFSWQQTAHINELDMGLPVGSPLDRDAAESTAGIAHVLWQLGRQDAAVLILVAFHCLLRTGELMSIRAEHVLISASHTGLAALPWTKSRARRGAQELVTVDDPVVGRALAWLRQRQGVGPLPLGAGAQFRLLFERACVQAGLEEVGLKPYSLRRGGATHDMCTRGDLGRTVHRGRWSDRRTAQIYINDGLAALAQQRVPDAAAGDFAARAAALARLLASL</sequence>
<feature type="region of interest" description="Disordered" evidence="2">
    <location>
        <begin position="632"/>
        <end position="767"/>
    </location>
</feature>
<dbReference type="Proteomes" id="UP001189429">
    <property type="component" value="Unassembled WGS sequence"/>
</dbReference>
<evidence type="ECO:0000256" key="1">
    <source>
        <dbReference type="ARBA" id="ARBA00023172"/>
    </source>
</evidence>
<feature type="region of interest" description="Disordered" evidence="2">
    <location>
        <begin position="77"/>
        <end position="117"/>
    </location>
</feature>
<gene>
    <name evidence="3" type="ORF">PCOR1329_LOCUS36922</name>
</gene>
<proteinExistence type="predicted"/>
<keyword evidence="4" id="KW-1185">Reference proteome</keyword>
<evidence type="ECO:0000313" key="4">
    <source>
        <dbReference type="Proteomes" id="UP001189429"/>
    </source>
</evidence>
<accession>A0ABN9T9K2</accession>
<organism evidence="3 4">
    <name type="scientific">Prorocentrum cordatum</name>
    <dbReference type="NCBI Taxonomy" id="2364126"/>
    <lineage>
        <taxon>Eukaryota</taxon>
        <taxon>Sar</taxon>
        <taxon>Alveolata</taxon>
        <taxon>Dinophyceae</taxon>
        <taxon>Prorocentrales</taxon>
        <taxon>Prorocentraceae</taxon>
        <taxon>Prorocentrum</taxon>
    </lineage>
</organism>
<dbReference type="InterPro" id="IPR011010">
    <property type="entry name" value="DNA_brk_join_enz"/>
</dbReference>
<feature type="compositionally biased region" description="Basic and acidic residues" evidence="2">
    <location>
        <begin position="727"/>
        <end position="739"/>
    </location>
</feature>
<feature type="compositionally biased region" description="Low complexity" evidence="2">
    <location>
        <begin position="95"/>
        <end position="115"/>
    </location>
</feature>
<evidence type="ECO:0008006" key="5">
    <source>
        <dbReference type="Google" id="ProtNLM"/>
    </source>
</evidence>
<feature type="compositionally biased region" description="Low complexity" evidence="2">
    <location>
        <begin position="205"/>
        <end position="216"/>
    </location>
</feature>
<feature type="region of interest" description="Disordered" evidence="2">
    <location>
        <begin position="853"/>
        <end position="872"/>
    </location>
</feature>
<comment type="caution">
    <text evidence="3">The sequence shown here is derived from an EMBL/GenBank/DDBJ whole genome shotgun (WGS) entry which is preliminary data.</text>
</comment>
<dbReference type="InterPro" id="IPR013762">
    <property type="entry name" value="Integrase-like_cat_sf"/>
</dbReference>
<keyword evidence="1" id="KW-0233">DNA recombination</keyword>
<dbReference type="InterPro" id="IPR029063">
    <property type="entry name" value="SAM-dependent_MTases_sf"/>
</dbReference>
<feature type="compositionally biased region" description="Basic and acidic residues" evidence="2">
    <location>
        <begin position="677"/>
        <end position="695"/>
    </location>
</feature>
<protein>
    <recommendedName>
        <fullName evidence="5">DNA (cytosine-5-)-methyltransferase</fullName>
    </recommendedName>
</protein>
<dbReference type="EMBL" id="CAUYUJ010014484">
    <property type="protein sequence ID" value="CAK0841845.1"/>
    <property type="molecule type" value="Genomic_DNA"/>
</dbReference>
<dbReference type="Gene3D" id="3.40.50.150">
    <property type="entry name" value="Vaccinia Virus protein VP39"/>
    <property type="match status" value="1"/>
</dbReference>
<dbReference type="SUPFAM" id="SSF56349">
    <property type="entry name" value="DNA breaking-rejoining enzymes"/>
    <property type="match status" value="1"/>
</dbReference>
<dbReference type="SUPFAM" id="SSF53335">
    <property type="entry name" value="S-adenosyl-L-methionine-dependent methyltransferases"/>
    <property type="match status" value="1"/>
</dbReference>
<dbReference type="Gene3D" id="1.10.443.10">
    <property type="entry name" value="Intergrase catalytic core"/>
    <property type="match status" value="1"/>
</dbReference>
<reference evidence="3" key="1">
    <citation type="submission" date="2023-10" db="EMBL/GenBank/DDBJ databases">
        <authorList>
            <person name="Chen Y."/>
            <person name="Shah S."/>
            <person name="Dougan E. K."/>
            <person name="Thang M."/>
            <person name="Chan C."/>
        </authorList>
    </citation>
    <scope>NUCLEOTIDE SEQUENCE [LARGE SCALE GENOMIC DNA]</scope>
</reference>
<feature type="region of interest" description="Disordered" evidence="2">
    <location>
        <begin position="200"/>
        <end position="220"/>
    </location>
</feature>
<evidence type="ECO:0000313" key="3">
    <source>
        <dbReference type="EMBL" id="CAK0841845.1"/>
    </source>
</evidence>
<evidence type="ECO:0000256" key="2">
    <source>
        <dbReference type="SAM" id="MobiDB-lite"/>
    </source>
</evidence>